<dbReference type="eggNOG" id="COG0790">
    <property type="taxonomic scope" value="Bacteria"/>
</dbReference>
<proteinExistence type="predicted"/>
<dbReference type="Pfam" id="PF08238">
    <property type="entry name" value="Sel1"/>
    <property type="match status" value="5"/>
</dbReference>
<accession>A0A0K1QV26</accession>
<dbReference type="PANTHER" id="PTHR11102">
    <property type="entry name" value="SEL-1-LIKE PROTEIN"/>
    <property type="match status" value="1"/>
</dbReference>
<dbReference type="AlphaFoldDB" id="A0A0K1QV26"/>
<dbReference type="OrthoDB" id="8561742at2"/>
<dbReference type="EMBL" id="CP010945">
    <property type="protein sequence ID" value="AKV09285.1"/>
    <property type="molecule type" value="Genomic_DNA"/>
</dbReference>
<organism evidence="1 2">
    <name type="scientific">Pseudomonas fluorescens NCIMB 11764</name>
    <dbReference type="NCBI Taxonomy" id="1221522"/>
    <lineage>
        <taxon>Bacteria</taxon>
        <taxon>Pseudomonadati</taxon>
        <taxon>Pseudomonadota</taxon>
        <taxon>Gammaproteobacteria</taxon>
        <taxon>Pseudomonadales</taxon>
        <taxon>Pseudomonadaceae</taxon>
        <taxon>Pseudomonas</taxon>
    </lineage>
</organism>
<protein>
    <submittedName>
        <fullName evidence="1">Alginate biosynthesis protein</fullName>
    </submittedName>
</protein>
<dbReference type="SMART" id="SM00671">
    <property type="entry name" value="SEL1"/>
    <property type="match status" value="4"/>
</dbReference>
<dbReference type="Gene3D" id="1.25.40.10">
    <property type="entry name" value="Tetratricopeptide repeat domain"/>
    <property type="match status" value="1"/>
</dbReference>
<dbReference type="Proteomes" id="UP000017175">
    <property type="component" value="Chromosome"/>
</dbReference>
<evidence type="ECO:0000313" key="1">
    <source>
        <dbReference type="EMBL" id="AKV09285.1"/>
    </source>
</evidence>
<name>A0A0K1QV26_PSEFL</name>
<dbReference type="InterPro" id="IPR011990">
    <property type="entry name" value="TPR-like_helical_dom_sf"/>
</dbReference>
<dbReference type="SUPFAM" id="SSF81901">
    <property type="entry name" value="HCP-like"/>
    <property type="match status" value="2"/>
</dbReference>
<reference evidence="1 2" key="1">
    <citation type="journal article" date="2012" name="J. Bacteriol.">
        <title>Draft genome sequence of the cyanide-utilizing bacterium Pseudomonas fluorescens strain NCIMB 11764.</title>
        <authorList>
            <person name="Vilo C.A."/>
            <person name="Benedik M.J."/>
            <person name="Kunz D.A."/>
            <person name="Dong Q."/>
        </authorList>
    </citation>
    <scope>NUCLEOTIDE SEQUENCE [LARGE SCALE GENOMIC DNA]</scope>
    <source>
        <strain evidence="1 2">NCIMB 11764</strain>
    </source>
</reference>
<dbReference type="InterPro" id="IPR006597">
    <property type="entry name" value="Sel1-like"/>
</dbReference>
<dbReference type="InterPro" id="IPR050767">
    <property type="entry name" value="Sel1_AlgK"/>
</dbReference>
<evidence type="ECO:0000313" key="2">
    <source>
        <dbReference type="Proteomes" id="UP000017175"/>
    </source>
</evidence>
<dbReference type="RefSeq" id="WP_017338208.1">
    <property type="nucleotide sequence ID" value="NZ_CP010945.1"/>
</dbReference>
<sequence>MNGAGRSGLRLSALAAVLTMIHGCGTLPDQGLAREAMARGDYETARTNYAPLAKDGYADSQAGMGDLTASVGDPASLKEAEALYRRAAPTSAKAQSRLGRLLLRKGPTNPRQVQEARQLLEGALDNGEFSAVVPLTVLYLGYPQLTPGVDPQQKVDSWRAKGIVGVDLAQILIYRNQGTYNAHVLQIEQMCRVRLEVLHACYVELALINRMRAQPKAQADLLVQLRQAWHRKQVAPLRVESVARVLSSPALEGQADPQSAKRLLEELAPEYPPAWTSLARLIDDYPAQGDAPQLLSALQRGREARDPRAELLTGRLYYLGKWLPQDPRLAQEHLLKAAAAGEFKAHYYLGQLYRRGYLGQVEPQKALQHFLLAARNGSPNADLALAHMFSEARGVKVNRINAFVFAQLAQRQGVVNAGPVLLAVQSGMTPAERKIAQPMLEEEAQARLTGAALARLQTPEDAQDLL</sequence>
<dbReference type="PANTHER" id="PTHR11102:SF160">
    <property type="entry name" value="ERAD-ASSOCIATED E3 UBIQUITIN-PROTEIN LIGASE COMPONENT HRD3"/>
    <property type="match status" value="1"/>
</dbReference>
<gene>
    <name evidence="1" type="ORF">B723_23980</name>
</gene>